<evidence type="ECO:0000313" key="3">
    <source>
        <dbReference type="Proteomes" id="UP000325315"/>
    </source>
</evidence>
<dbReference type="GO" id="GO:0016301">
    <property type="term" value="F:kinase activity"/>
    <property type="evidence" value="ECO:0007669"/>
    <property type="project" value="UniProtKB-KW"/>
</dbReference>
<keyword evidence="2" id="KW-0418">Kinase</keyword>
<feature type="compositionally biased region" description="Polar residues" evidence="1">
    <location>
        <begin position="55"/>
        <end position="67"/>
    </location>
</feature>
<sequence>MEEGTKVWSKREAKPKIYLTYEKEPLKIVARKVKVLISKWITLVKVLWHNQKTSEATWETNKSTRPSSNKDKGKSKIV</sequence>
<keyword evidence="3" id="KW-1185">Reference proteome</keyword>
<dbReference type="EMBL" id="SMMG02000002">
    <property type="protein sequence ID" value="KAA3483418.1"/>
    <property type="molecule type" value="Genomic_DNA"/>
</dbReference>
<keyword evidence="2" id="KW-0675">Receptor</keyword>
<gene>
    <name evidence="2" type="ORF">EPI10_005596</name>
</gene>
<evidence type="ECO:0000256" key="1">
    <source>
        <dbReference type="SAM" id="MobiDB-lite"/>
    </source>
</evidence>
<feature type="compositionally biased region" description="Basic and acidic residues" evidence="1">
    <location>
        <begin position="68"/>
        <end position="78"/>
    </location>
</feature>
<accession>A0A5B6WQ03</accession>
<evidence type="ECO:0000313" key="2">
    <source>
        <dbReference type="EMBL" id="KAA3483418.1"/>
    </source>
</evidence>
<comment type="caution">
    <text evidence="2">The sequence shown here is derived from an EMBL/GenBank/DDBJ whole genome shotgun (WGS) entry which is preliminary data.</text>
</comment>
<reference evidence="2" key="1">
    <citation type="submission" date="2019-08" db="EMBL/GenBank/DDBJ databases">
        <authorList>
            <person name="Liu F."/>
        </authorList>
    </citation>
    <scope>NUCLEOTIDE SEQUENCE [LARGE SCALE GENOMIC DNA]</scope>
    <source>
        <strain evidence="2">PA1801</strain>
        <tissue evidence="2">Leaf</tissue>
    </source>
</reference>
<dbReference type="Proteomes" id="UP000325315">
    <property type="component" value="Unassembled WGS sequence"/>
</dbReference>
<feature type="region of interest" description="Disordered" evidence="1">
    <location>
        <begin position="55"/>
        <end position="78"/>
    </location>
</feature>
<dbReference type="OrthoDB" id="2020640at2759"/>
<organism evidence="2 3">
    <name type="scientific">Gossypium australe</name>
    <dbReference type="NCBI Taxonomy" id="47621"/>
    <lineage>
        <taxon>Eukaryota</taxon>
        <taxon>Viridiplantae</taxon>
        <taxon>Streptophyta</taxon>
        <taxon>Embryophyta</taxon>
        <taxon>Tracheophyta</taxon>
        <taxon>Spermatophyta</taxon>
        <taxon>Magnoliopsida</taxon>
        <taxon>eudicotyledons</taxon>
        <taxon>Gunneridae</taxon>
        <taxon>Pentapetalae</taxon>
        <taxon>rosids</taxon>
        <taxon>malvids</taxon>
        <taxon>Malvales</taxon>
        <taxon>Malvaceae</taxon>
        <taxon>Malvoideae</taxon>
        <taxon>Gossypium</taxon>
    </lineage>
</organism>
<name>A0A5B6WQ03_9ROSI</name>
<keyword evidence="2" id="KW-0808">Transferase</keyword>
<dbReference type="AlphaFoldDB" id="A0A5B6WQ03"/>
<protein>
    <submittedName>
        <fullName evidence="2">Receptor-like protein kinase</fullName>
    </submittedName>
</protein>
<proteinExistence type="predicted"/>